<reference evidence="1" key="1">
    <citation type="journal article" date="1994" name="Virus Res.">
        <title>Sequence analysis of putative E3, pVIII, and fiber genomic regions of a porcine adenovirus.</title>
        <authorList>
            <person name="Kleiboeker S.B."/>
        </authorList>
    </citation>
    <scope>NUCLEOTIDE SEQUENCE</scope>
</reference>
<evidence type="ECO:0000313" key="1">
    <source>
        <dbReference type="EMBL" id="AAA51005.1"/>
    </source>
</evidence>
<protein>
    <submittedName>
        <fullName evidence="1">Mastadenovirus sus4 E3 region, pVIII</fullName>
    </submittedName>
</protein>
<organismHost>
    <name type="scientific">Sus scrofa</name>
    <name type="common">Pig</name>
    <dbReference type="NCBI Taxonomy" id="9823"/>
</organismHost>
<organism evidence="1">
    <name type="scientific">Porcine adenovirus B serotype 4</name>
    <name type="common">PAdV-4</name>
    <name type="synonym">Porcine adenovirus 4</name>
    <dbReference type="NCBI Taxonomy" id="35267"/>
    <lineage>
        <taxon>Viruses</taxon>
        <taxon>Varidnaviria</taxon>
        <taxon>Bamfordvirae</taxon>
        <taxon>Preplasmiviricota</taxon>
        <taxon>Polisuviricotina</taxon>
        <taxon>Pharingeaviricetes</taxon>
        <taxon>Rowavirales</taxon>
        <taxon>Adenoviridae</taxon>
        <taxon>Mastadenovirus</taxon>
        <taxon>Mastadenovirus porcusquartum</taxon>
    </lineage>
</organism>
<accession>Q64850</accession>
<name>Q64850_ADEP4</name>
<dbReference type="EMBL" id="L23218">
    <property type="protein sequence ID" value="AAA51005.1"/>
    <property type="molecule type" value="Genomic_DNA"/>
</dbReference>
<proteinExistence type="predicted"/>
<sequence length="46" mass="4922">MSKTVQSTRNMLTAAPCNVCITSFLQNGYIHVDLGVDLPALGPQLC</sequence>